<sequence>MPKRRYTRYTFEDTQRAIQHQQWQAGVRVIAGTASANGRRIQIYSEKHRRNLWVVLLARSSHWYRYCLNTYDCGIEAIVAGTHDSCVSVPILAMDTLEWHEPYKTRFEHSLPLPKGLDIRQHPDRFELFRRSHYGHCVLVGALIVGRQEAIDRLMTFPPRTRRDIEGEVRRLRHRRPGRPLQLWDTIPKEH</sequence>
<organism evidence="1 2">
    <name type="scientific">Dictyobacter kobayashii</name>
    <dbReference type="NCBI Taxonomy" id="2014872"/>
    <lineage>
        <taxon>Bacteria</taxon>
        <taxon>Bacillati</taxon>
        <taxon>Chloroflexota</taxon>
        <taxon>Ktedonobacteria</taxon>
        <taxon>Ktedonobacterales</taxon>
        <taxon>Dictyobacteraceae</taxon>
        <taxon>Dictyobacter</taxon>
    </lineage>
</organism>
<evidence type="ECO:0000313" key="2">
    <source>
        <dbReference type="Proteomes" id="UP000287188"/>
    </source>
</evidence>
<dbReference type="Proteomes" id="UP000287188">
    <property type="component" value="Unassembled WGS sequence"/>
</dbReference>
<protein>
    <submittedName>
        <fullName evidence="1">Uncharacterized protein</fullName>
    </submittedName>
</protein>
<accession>A0A402AHZ8</accession>
<comment type="caution">
    <text evidence="1">The sequence shown here is derived from an EMBL/GenBank/DDBJ whole genome shotgun (WGS) entry which is preliminary data.</text>
</comment>
<dbReference type="OrthoDB" id="159067at2"/>
<dbReference type="EMBL" id="BIFS01000001">
    <property type="protein sequence ID" value="GCE18683.1"/>
    <property type="molecule type" value="Genomic_DNA"/>
</dbReference>
<dbReference type="AlphaFoldDB" id="A0A402AHZ8"/>
<dbReference type="RefSeq" id="WP_126550187.1">
    <property type="nucleotide sequence ID" value="NZ_BIFS01000001.1"/>
</dbReference>
<evidence type="ECO:0000313" key="1">
    <source>
        <dbReference type="EMBL" id="GCE18683.1"/>
    </source>
</evidence>
<name>A0A402AHZ8_9CHLR</name>
<reference evidence="2" key="1">
    <citation type="submission" date="2018-12" db="EMBL/GenBank/DDBJ databases">
        <title>Tengunoibacter tsumagoiensis gen. nov., sp. nov., Dictyobacter kobayashii sp. nov., D. alpinus sp. nov., and D. joshuensis sp. nov. and description of Dictyobacteraceae fam. nov. within the order Ktedonobacterales isolated from Tengu-no-mugimeshi.</title>
        <authorList>
            <person name="Wang C.M."/>
            <person name="Zheng Y."/>
            <person name="Sakai Y."/>
            <person name="Toyoda A."/>
            <person name="Minakuchi Y."/>
            <person name="Abe K."/>
            <person name="Yokota A."/>
            <person name="Yabe S."/>
        </authorList>
    </citation>
    <scope>NUCLEOTIDE SEQUENCE [LARGE SCALE GENOMIC DNA]</scope>
    <source>
        <strain evidence="2">Uno11</strain>
    </source>
</reference>
<gene>
    <name evidence="1" type="ORF">KDK_24830</name>
</gene>
<keyword evidence="2" id="KW-1185">Reference proteome</keyword>
<proteinExistence type="predicted"/>